<evidence type="ECO:0000259" key="7">
    <source>
        <dbReference type="Pfam" id="PF05425"/>
    </source>
</evidence>
<feature type="transmembrane region" description="Helical" evidence="6">
    <location>
        <begin position="46"/>
        <end position="65"/>
    </location>
</feature>
<comment type="caution">
    <text evidence="8">The sequence shown here is derived from an EMBL/GenBank/DDBJ whole genome shotgun (WGS) entry which is preliminary data.</text>
</comment>
<dbReference type="OrthoDB" id="8478277at2"/>
<feature type="transmembrane region" description="Helical" evidence="6">
    <location>
        <begin position="85"/>
        <end position="108"/>
    </location>
</feature>
<dbReference type="PANTHER" id="PTHR34820:SF4">
    <property type="entry name" value="INNER MEMBRANE PROTEIN YEBZ"/>
    <property type="match status" value="1"/>
</dbReference>
<feature type="transmembrane region" description="Helical" evidence="6">
    <location>
        <begin position="185"/>
        <end position="207"/>
    </location>
</feature>
<dbReference type="RefSeq" id="WP_159810929.1">
    <property type="nucleotide sequence ID" value="NZ_BLJE01000008.1"/>
</dbReference>
<feature type="transmembrane region" description="Helical" evidence="6">
    <location>
        <begin position="115"/>
        <end position="137"/>
    </location>
</feature>
<evidence type="ECO:0000256" key="3">
    <source>
        <dbReference type="ARBA" id="ARBA00022692"/>
    </source>
</evidence>
<feature type="transmembrane region" description="Helical" evidence="6">
    <location>
        <begin position="143"/>
        <end position="165"/>
    </location>
</feature>
<dbReference type="InterPro" id="IPR032694">
    <property type="entry name" value="CopC/D"/>
</dbReference>
<dbReference type="GO" id="GO:0005886">
    <property type="term" value="C:plasma membrane"/>
    <property type="evidence" value="ECO:0007669"/>
    <property type="project" value="UniProtKB-SubCell"/>
</dbReference>
<organism evidence="8 9">
    <name type="scientific">Litoreibacter roseus</name>
    <dbReference type="NCBI Taxonomy" id="2601869"/>
    <lineage>
        <taxon>Bacteria</taxon>
        <taxon>Pseudomonadati</taxon>
        <taxon>Pseudomonadota</taxon>
        <taxon>Alphaproteobacteria</taxon>
        <taxon>Rhodobacterales</taxon>
        <taxon>Roseobacteraceae</taxon>
        <taxon>Litoreibacter</taxon>
    </lineage>
</organism>
<feature type="transmembrane region" description="Helical" evidence="6">
    <location>
        <begin position="14"/>
        <end position="34"/>
    </location>
</feature>
<dbReference type="Proteomes" id="UP000436822">
    <property type="component" value="Unassembled WGS sequence"/>
</dbReference>
<name>A0A6N6JMF9_9RHOB</name>
<dbReference type="Pfam" id="PF05425">
    <property type="entry name" value="CopD"/>
    <property type="match status" value="1"/>
</dbReference>
<evidence type="ECO:0000256" key="2">
    <source>
        <dbReference type="ARBA" id="ARBA00022475"/>
    </source>
</evidence>
<dbReference type="AlphaFoldDB" id="A0A6N6JMF9"/>
<keyword evidence="4 6" id="KW-1133">Transmembrane helix</keyword>
<accession>A0A6N6JMF9</accession>
<dbReference type="InterPro" id="IPR008457">
    <property type="entry name" value="Cu-R_CopD_dom"/>
</dbReference>
<dbReference type="EMBL" id="BLJE01000008">
    <property type="protein sequence ID" value="GFE67197.1"/>
    <property type="molecule type" value="Genomic_DNA"/>
</dbReference>
<proteinExistence type="predicted"/>
<sequence>MPDLWGLAAIATKFFLYLGVLASGGLILCRLVLADQMSALDRATRIWAIGFATLAVAMAALGFAVRGAVLMDDVSGMVDPSILALLWQTPPGEALLFRLLGLGTLVLGAAIGGRWLWVAAVGGAVAIWSFCEIGHVASQDRLWFQSVLFAHLIAAAFWIGIFLPLSRLSRSAYTLGDAAALGHRFGQIAAVAVPLLVVAGAIMTWRLVGSVSALFGTGYGLWLLAKLAAVALLLALAALNKVRLVPALQRGDPGVGPQLSKSISLEWLCVGVILFATAIFTSVLTVPT</sequence>
<feature type="domain" description="Copper resistance protein D" evidence="7">
    <location>
        <begin position="182"/>
        <end position="279"/>
    </location>
</feature>
<evidence type="ECO:0000313" key="8">
    <source>
        <dbReference type="EMBL" id="GFE67197.1"/>
    </source>
</evidence>
<comment type="subcellular location">
    <subcellularLocation>
        <location evidence="1">Cell membrane</location>
        <topology evidence="1">Multi-pass membrane protein</topology>
    </subcellularLocation>
</comment>
<evidence type="ECO:0000256" key="5">
    <source>
        <dbReference type="ARBA" id="ARBA00023136"/>
    </source>
</evidence>
<dbReference type="GO" id="GO:0006825">
    <property type="term" value="P:copper ion transport"/>
    <property type="evidence" value="ECO:0007669"/>
    <property type="project" value="InterPro"/>
</dbReference>
<evidence type="ECO:0000256" key="6">
    <source>
        <dbReference type="SAM" id="Phobius"/>
    </source>
</evidence>
<evidence type="ECO:0000256" key="4">
    <source>
        <dbReference type="ARBA" id="ARBA00022989"/>
    </source>
</evidence>
<evidence type="ECO:0000313" key="9">
    <source>
        <dbReference type="Proteomes" id="UP000436822"/>
    </source>
</evidence>
<keyword evidence="2" id="KW-1003">Cell membrane</keyword>
<keyword evidence="9" id="KW-1185">Reference proteome</keyword>
<feature type="transmembrane region" description="Helical" evidence="6">
    <location>
        <begin position="219"/>
        <end position="239"/>
    </location>
</feature>
<keyword evidence="5 6" id="KW-0472">Membrane</keyword>
<dbReference type="PANTHER" id="PTHR34820">
    <property type="entry name" value="INNER MEMBRANE PROTEIN YEBZ"/>
    <property type="match status" value="1"/>
</dbReference>
<gene>
    <name evidence="8" type="ORF">KIN_42710</name>
</gene>
<reference evidence="8 9" key="1">
    <citation type="submission" date="2019-12" db="EMBL/GenBank/DDBJ databases">
        <title>Litoreibacter badius sp. nov., a novel bacteriochlorophyll a-containing bacterium in the genus Litoreibacter.</title>
        <authorList>
            <person name="Kanamuro M."/>
            <person name="Takabe Y."/>
            <person name="Mori K."/>
            <person name="Takaichi S."/>
            <person name="Hanada S."/>
        </authorList>
    </citation>
    <scope>NUCLEOTIDE SEQUENCE [LARGE SCALE GENOMIC DNA]</scope>
    <source>
        <strain evidence="8 9">K6</strain>
    </source>
</reference>
<feature type="transmembrane region" description="Helical" evidence="6">
    <location>
        <begin position="267"/>
        <end position="286"/>
    </location>
</feature>
<evidence type="ECO:0000256" key="1">
    <source>
        <dbReference type="ARBA" id="ARBA00004651"/>
    </source>
</evidence>
<keyword evidence="3 6" id="KW-0812">Transmembrane</keyword>
<protein>
    <recommendedName>
        <fullName evidence="7">Copper resistance protein D domain-containing protein</fullName>
    </recommendedName>
</protein>